<protein>
    <submittedName>
        <fullName evidence="1">Uncharacterized protein</fullName>
    </submittedName>
</protein>
<name>A0ACC3MDV3_9PEZI</name>
<evidence type="ECO:0000313" key="1">
    <source>
        <dbReference type="EMBL" id="KAK3686331.1"/>
    </source>
</evidence>
<gene>
    <name evidence="1" type="ORF">LTR37_019921</name>
</gene>
<comment type="caution">
    <text evidence="1">The sequence shown here is derived from an EMBL/GenBank/DDBJ whole genome shotgun (WGS) entry which is preliminary data.</text>
</comment>
<accession>A0ACC3MDV3</accession>
<organism evidence="1 2">
    <name type="scientific">Vermiconidia calcicola</name>
    <dbReference type="NCBI Taxonomy" id="1690605"/>
    <lineage>
        <taxon>Eukaryota</taxon>
        <taxon>Fungi</taxon>
        <taxon>Dikarya</taxon>
        <taxon>Ascomycota</taxon>
        <taxon>Pezizomycotina</taxon>
        <taxon>Dothideomycetes</taxon>
        <taxon>Dothideomycetidae</taxon>
        <taxon>Mycosphaerellales</taxon>
        <taxon>Extremaceae</taxon>
        <taxon>Vermiconidia</taxon>
    </lineage>
</organism>
<evidence type="ECO:0000313" key="2">
    <source>
        <dbReference type="Proteomes" id="UP001281147"/>
    </source>
</evidence>
<keyword evidence="2" id="KW-1185">Reference proteome</keyword>
<dbReference type="EMBL" id="JAUTXU010000325">
    <property type="protein sequence ID" value="KAK3686331.1"/>
    <property type="molecule type" value="Genomic_DNA"/>
</dbReference>
<reference evidence="1" key="1">
    <citation type="submission" date="2023-07" db="EMBL/GenBank/DDBJ databases">
        <title>Black Yeasts Isolated from many extreme environments.</title>
        <authorList>
            <person name="Coleine C."/>
            <person name="Stajich J.E."/>
            <person name="Selbmann L."/>
        </authorList>
    </citation>
    <scope>NUCLEOTIDE SEQUENCE</scope>
    <source>
        <strain evidence="1">CCFEE 5714</strain>
    </source>
</reference>
<dbReference type="Proteomes" id="UP001281147">
    <property type="component" value="Unassembled WGS sequence"/>
</dbReference>
<sequence>MDDQSMRPAKRARGSYAKLICFRCRERRIKCLLANDGSVQPSNEPQPSGKACQRCQQNGLECIVRKTTLGRPNNQKRQRVPSPTSTLSHRQQSRSPTPDEEELVLLTLNEEGDSSRKPRASALDQGTGGQILGAVNRAFDLTSALLAQDRRFGTTATGLKSLGPKSLTDLLSVELVELLDQHLIWQKLYMPWLPNLSTLYAESRKASNNGPTALLLALLCSIALDIPSETLAPHRYLQHELRSIIYCTGQKVLFTLPRHEHALTAFELIHEHRPLALIDGHQAAYHTLSGNLYGTLINALQQRLGLHKAPELLRAALDNHQPREEIRPLAINSLRWCASLLFCCNVDLEEAETTRSDTRESEAVLKHALESVHEALHRLFLNECFLLFHALRYHVDDWLATREMAADWKSIPKLAAHIEAHAELRRQRRQDLDEGLTRFYFDHGPVEEGLAFAQLLSMEHGEGYSDVLSLAMFYAIMGGTQTMGDLDLRKQYPMVQLSEYYTKRVNHEASIASNPVKSEIFAFLDRYGDAHMDALERRLTEFINTTSDVALQGVPFVGPPRHTCTNVLMACKAIAENNAVRIKIDGSLHERVDMQLILFQEATRRLEAMEVDGNTSDAIARGSVLAASAKLVRALHRVMWQWKRNYAIGKTTLKQQQQQTTVDKAPSGPKNTVVVPSNGNLVPSWHSEDPFADSLFDNWDNWSQLGPHDLSGLFTYDFDLGDGL</sequence>
<proteinExistence type="predicted"/>